<comment type="subcellular location">
    <subcellularLocation>
        <location evidence="1">Nucleus</location>
    </subcellularLocation>
    <subcellularLocation>
        <location evidence="1">Chromosome</location>
        <location evidence="1">Telomere</location>
    </subcellularLocation>
</comment>
<dbReference type="InterPro" id="IPR000477">
    <property type="entry name" value="RT_dom"/>
</dbReference>
<dbReference type="PANTHER" id="PTHR12066:SF0">
    <property type="entry name" value="TELOMERASE REVERSE TRANSCRIPTASE"/>
    <property type="match status" value="1"/>
</dbReference>
<keyword evidence="4" id="KW-1185">Reference proteome</keyword>
<dbReference type="PANTHER" id="PTHR12066">
    <property type="entry name" value="TELOMERASE REVERSE TRANSCRIPTASE"/>
    <property type="match status" value="1"/>
</dbReference>
<gene>
    <name evidence="3" type="ORF">KIN20_022380</name>
</gene>
<organism evidence="3 4">
    <name type="scientific">Parelaphostrongylus tenuis</name>
    <name type="common">Meningeal worm</name>
    <dbReference type="NCBI Taxonomy" id="148309"/>
    <lineage>
        <taxon>Eukaryota</taxon>
        <taxon>Metazoa</taxon>
        <taxon>Ecdysozoa</taxon>
        <taxon>Nematoda</taxon>
        <taxon>Chromadorea</taxon>
        <taxon>Rhabditida</taxon>
        <taxon>Rhabditina</taxon>
        <taxon>Rhabditomorpha</taxon>
        <taxon>Strongyloidea</taxon>
        <taxon>Metastrongylidae</taxon>
        <taxon>Parelaphostrongylus</taxon>
    </lineage>
</organism>
<dbReference type="GO" id="GO:0000781">
    <property type="term" value="C:chromosome, telomeric region"/>
    <property type="evidence" value="ECO:0007669"/>
    <property type="project" value="UniProtKB-SubCell"/>
</dbReference>
<dbReference type="EC" id="2.7.7.49" evidence="1"/>
<dbReference type="EMBL" id="JAHQIW010004523">
    <property type="protein sequence ID" value="KAJ1362720.1"/>
    <property type="molecule type" value="Genomic_DNA"/>
</dbReference>
<dbReference type="InterPro" id="IPR043502">
    <property type="entry name" value="DNA/RNA_pol_sf"/>
</dbReference>
<evidence type="ECO:0000256" key="1">
    <source>
        <dbReference type="RuleBase" id="RU365061"/>
    </source>
</evidence>
<dbReference type="GO" id="GO:0007004">
    <property type="term" value="P:telomere maintenance via telomerase"/>
    <property type="evidence" value="ECO:0007669"/>
    <property type="project" value="TreeGrafter"/>
</dbReference>
<dbReference type="AlphaFoldDB" id="A0AAD5MQA0"/>
<comment type="catalytic activity">
    <reaction evidence="1">
        <text>DNA(n) + a 2'-deoxyribonucleoside 5'-triphosphate = DNA(n+1) + diphosphate</text>
        <dbReference type="Rhea" id="RHEA:22508"/>
        <dbReference type="Rhea" id="RHEA-COMP:17339"/>
        <dbReference type="Rhea" id="RHEA-COMP:17340"/>
        <dbReference type="ChEBI" id="CHEBI:33019"/>
        <dbReference type="ChEBI" id="CHEBI:61560"/>
        <dbReference type="ChEBI" id="CHEBI:173112"/>
        <dbReference type="EC" id="2.7.7.49"/>
    </reaction>
</comment>
<reference evidence="3" key="1">
    <citation type="submission" date="2021-06" db="EMBL/GenBank/DDBJ databases">
        <title>Parelaphostrongylus tenuis whole genome reference sequence.</title>
        <authorList>
            <person name="Garwood T.J."/>
            <person name="Larsen P.A."/>
            <person name="Fountain-Jones N.M."/>
            <person name="Garbe J.R."/>
            <person name="Macchietto M.G."/>
            <person name="Kania S.A."/>
            <person name="Gerhold R.W."/>
            <person name="Richards J.E."/>
            <person name="Wolf T.M."/>
        </authorList>
    </citation>
    <scope>NUCLEOTIDE SEQUENCE</scope>
    <source>
        <strain evidence="3">MNPRO001-30</strain>
        <tissue evidence="3">Meninges</tissue>
    </source>
</reference>
<keyword evidence="1" id="KW-0460">Magnesium</keyword>
<evidence type="ECO:0000259" key="2">
    <source>
        <dbReference type="PROSITE" id="PS50878"/>
    </source>
</evidence>
<dbReference type="GO" id="GO:0046872">
    <property type="term" value="F:metal ion binding"/>
    <property type="evidence" value="ECO:0007669"/>
    <property type="project" value="UniProtKB-KW"/>
</dbReference>
<dbReference type="SUPFAM" id="SSF56672">
    <property type="entry name" value="DNA/RNA polymerases"/>
    <property type="match status" value="1"/>
</dbReference>
<keyword evidence="1" id="KW-0539">Nucleus</keyword>
<evidence type="ECO:0000313" key="3">
    <source>
        <dbReference type="EMBL" id="KAJ1362720.1"/>
    </source>
</evidence>
<dbReference type="GO" id="GO:0042162">
    <property type="term" value="F:telomeric DNA binding"/>
    <property type="evidence" value="ECO:0007669"/>
    <property type="project" value="TreeGrafter"/>
</dbReference>
<name>A0AAD5MQA0_PARTN</name>
<dbReference type="GO" id="GO:0000333">
    <property type="term" value="C:telomerase catalytic core complex"/>
    <property type="evidence" value="ECO:0007669"/>
    <property type="project" value="TreeGrafter"/>
</dbReference>
<dbReference type="GO" id="GO:0070034">
    <property type="term" value="F:telomerase RNA binding"/>
    <property type="evidence" value="ECO:0007669"/>
    <property type="project" value="TreeGrafter"/>
</dbReference>
<evidence type="ECO:0000313" key="4">
    <source>
        <dbReference type="Proteomes" id="UP001196413"/>
    </source>
</evidence>
<accession>A0AAD5MQA0</accession>
<dbReference type="PROSITE" id="PS50878">
    <property type="entry name" value="RT_POL"/>
    <property type="match status" value="1"/>
</dbReference>
<dbReference type="Pfam" id="PF00078">
    <property type="entry name" value="RVT_1"/>
    <property type="match status" value="1"/>
</dbReference>
<protein>
    <recommendedName>
        <fullName evidence="1">Telomerase reverse transcriptase</fullName>
        <ecNumber evidence="1">2.7.7.49</ecNumber>
    </recommendedName>
    <alternativeName>
        <fullName evidence="1">Telomerase catalytic subunit</fullName>
    </alternativeName>
</protein>
<comment type="similarity">
    <text evidence="1">Belongs to the reverse transcriptase family. Telomerase subfamily.</text>
</comment>
<feature type="domain" description="Reverse transcriptase" evidence="2">
    <location>
        <begin position="280"/>
        <end position="558"/>
    </location>
</feature>
<proteinExistence type="inferred from homology"/>
<keyword evidence="1" id="KW-0548">Nucleotidyltransferase</keyword>
<sequence>MMITYECVGVKSLARALEMDTRCYSIEQVRTASVGSMKKVIVADLSDELKDTEAERVITDVIEHCQRNLTGDGLREQFRNLFPRHHSSAQNFKRNGVVVERHLRMFLEKTLDLFPSDFLGTRNRCSLLNAVFDAVISWKPMMALNISTPYFEVLNCGPCRALRSREAVLTTQPISVIQRRLLKNIVHFLTNFLLKNLMDFAYFYAMANNLAYVIYEKKSFKYWQGVERRRFIKDYDVNIAPLDGQITCHFIARSLLCRTIVQCSSQGSKIGLFTRLRISFNSQMEMNKRNELNMLAACLDGHVEAMGFEPLGGSLQEIKRFKKFLRCHKLKKQLQGKTGKIGKLYYAKADISNCYASVDRGILKKALQMLIGDRMMYVVYGYGKILNTTSVRIYRAGPTYEEAVMSMLKVMKQKKLSDVSVIPVRTEVIEGPQLIEAVMTLLGGIRLSLNKSGALYTMGKGVPQGFVLSPRLAHIYMLYFERTVWKRLSRRTCLLRYVDDYLVGSYLRNEVEKILTVLRTPNAFGIIARKSKCQVSFHMRHVQRAGTIPELVWVDYRYQAKQGPSYFIRRTIAANESLFLAT</sequence>
<comment type="function">
    <text evidence="1">Telomerase is a ribonucleoprotein enzyme essential for the replication of chromosome termini in most eukaryotes. It elongates telomeres. It is a reverse transcriptase that adds simple sequence repeats to chromosome ends by copying a template sequence within the RNA component of the enzyme.</text>
</comment>
<dbReference type="InterPro" id="IPR003545">
    <property type="entry name" value="Telomerase_RT"/>
</dbReference>
<keyword evidence="1" id="KW-0158">Chromosome</keyword>
<keyword evidence="1" id="KW-0779">Telomere</keyword>
<comment type="caution">
    <text evidence="3">The sequence shown here is derived from an EMBL/GenBank/DDBJ whole genome shotgun (WGS) entry which is preliminary data.</text>
</comment>
<dbReference type="PRINTS" id="PR01365">
    <property type="entry name" value="TELOMERASERT"/>
</dbReference>
<dbReference type="Proteomes" id="UP001196413">
    <property type="component" value="Unassembled WGS sequence"/>
</dbReference>
<keyword evidence="1" id="KW-0479">Metal-binding</keyword>
<keyword evidence="1" id="KW-0695">RNA-directed DNA polymerase</keyword>
<dbReference type="GO" id="GO:0003720">
    <property type="term" value="F:telomerase activity"/>
    <property type="evidence" value="ECO:0007669"/>
    <property type="project" value="InterPro"/>
</dbReference>
<keyword evidence="1" id="KW-0808">Transferase</keyword>